<gene>
    <name evidence="3" type="ORF">F511_38184</name>
</gene>
<proteinExistence type="predicted"/>
<feature type="transmembrane region" description="Helical" evidence="2">
    <location>
        <begin position="168"/>
        <end position="188"/>
    </location>
</feature>
<evidence type="ECO:0000313" key="4">
    <source>
        <dbReference type="Proteomes" id="UP000250235"/>
    </source>
</evidence>
<keyword evidence="2" id="KW-0812">Transmembrane</keyword>
<evidence type="ECO:0000313" key="3">
    <source>
        <dbReference type="EMBL" id="KZV46692.1"/>
    </source>
</evidence>
<evidence type="ECO:0000256" key="2">
    <source>
        <dbReference type="SAM" id="Phobius"/>
    </source>
</evidence>
<dbReference type="Proteomes" id="UP000250235">
    <property type="component" value="Unassembled WGS sequence"/>
</dbReference>
<evidence type="ECO:0000256" key="1">
    <source>
        <dbReference type="SAM" id="MobiDB-lite"/>
    </source>
</evidence>
<accession>A0A2Z7CI14</accession>
<organism evidence="3 4">
    <name type="scientific">Dorcoceras hygrometricum</name>
    <dbReference type="NCBI Taxonomy" id="472368"/>
    <lineage>
        <taxon>Eukaryota</taxon>
        <taxon>Viridiplantae</taxon>
        <taxon>Streptophyta</taxon>
        <taxon>Embryophyta</taxon>
        <taxon>Tracheophyta</taxon>
        <taxon>Spermatophyta</taxon>
        <taxon>Magnoliopsida</taxon>
        <taxon>eudicotyledons</taxon>
        <taxon>Gunneridae</taxon>
        <taxon>Pentapetalae</taxon>
        <taxon>asterids</taxon>
        <taxon>lamiids</taxon>
        <taxon>Lamiales</taxon>
        <taxon>Gesneriaceae</taxon>
        <taxon>Didymocarpoideae</taxon>
        <taxon>Trichosporeae</taxon>
        <taxon>Loxocarpinae</taxon>
        <taxon>Dorcoceras</taxon>
    </lineage>
</organism>
<feature type="transmembrane region" description="Helical" evidence="2">
    <location>
        <begin position="117"/>
        <end position="138"/>
    </location>
</feature>
<reference evidence="3 4" key="1">
    <citation type="journal article" date="2015" name="Proc. Natl. Acad. Sci. U.S.A.">
        <title>The resurrection genome of Boea hygrometrica: A blueprint for survival of dehydration.</title>
        <authorList>
            <person name="Xiao L."/>
            <person name="Yang G."/>
            <person name="Zhang L."/>
            <person name="Yang X."/>
            <person name="Zhao S."/>
            <person name="Ji Z."/>
            <person name="Zhou Q."/>
            <person name="Hu M."/>
            <person name="Wang Y."/>
            <person name="Chen M."/>
            <person name="Xu Y."/>
            <person name="Jin H."/>
            <person name="Xiao X."/>
            <person name="Hu G."/>
            <person name="Bao F."/>
            <person name="Hu Y."/>
            <person name="Wan P."/>
            <person name="Li L."/>
            <person name="Deng X."/>
            <person name="Kuang T."/>
            <person name="Xiang C."/>
            <person name="Zhu J.K."/>
            <person name="Oliver M.J."/>
            <person name="He Y."/>
        </authorList>
    </citation>
    <scope>NUCLEOTIDE SEQUENCE [LARGE SCALE GENOMIC DNA]</scope>
    <source>
        <strain evidence="4">cv. XS01</strain>
    </source>
</reference>
<dbReference type="EMBL" id="KQ995413">
    <property type="protein sequence ID" value="KZV46692.1"/>
    <property type="molecule type" value="Genomic_DNA"/>
</dbReference>
<protein>
    <submittedName>
        <fullName evidence="3">TMV resistance protein N-like</fullName>
    </submittedName>
</protein>
<feature type="region of interest" description="Disordered" evidence="1">
    <location>
        <begin position="1"/>
        <end position="22"/>
    </location>
</feature>
<feature type="compositionally biased region" description="Polar residues" evidence="1">
    <location>
        <begin position="7"/>
        <end position="22"/>
    </location>
</feature>
<name>A0A2Z7CI14_9LAMI</name>
<keyword evidence="2" id="KW-1133">Transmembrane helix</keyword>
<keyword evidence="2" id="KW-0472">Membrane</keyword>
<feature type="transmembrane region" description="Helical" evidence="2">
    <location>
        <begin position="195"/>
        <end position="219"/>
    </location>
</feature>
<keyword evidence="4" id="KW-1185">Reference proteome</keyword>
<sequence length="237" mass="26750">MLCMRSRLQTNTGSQRIPKATQQLESEQKTVATMCVSIWELPTRLSTRYQVHKQRSTRCCPTHEMWELPTPLTVANSPSKEMRKIPLEEFDPQNQSPSLAPGELLDSTPALGCVNHLFYAYCNICFVFAQPLFIYIFAQHLVDLRFATTDQQFASAVVSSSANSFQQLIVFFVITLRSTAVHSAVGFLRIAHQLLISSAVLVCIQLFELLVMYMLQLIVLCAPTDPSSRTSWFSYSS</sequence>
<dbReference type="AlphaFoldDB" id="A0A2Z7CI14"/>